<dbReference type="SUPFAM" id="SSF53335">
    <property type="entry name" value="S-adenosyl-L-methionine-dependent methyltransferases"/>
    <property type="match status" value="1"/>
</dbReference>
<dbReference type="InterPro" id="IPR029063">
    <property type="entry name" value="SAM-dependent_MTases_sf"/>
</dbReference>
<gene>
    <name evidence="3" type="ORF">GCM10007301_55280</name>
</gene>
<organism evidence="3 4">
    <name type="scientific">Azorhizobium oxalatiphilum</name>
    <dbReference type="NCBI Taxonomy" id="980631"/>
    <lineage>
        <taxon>Bacteria</taxon>
        <taxon>Pseudomonadati</taxon>
        <taxon>Pseudomonadota</taxon>
        <taxon>Alphaproteobacteria</taxon>
        <taxon>Hyphomicrobiales</taxon>
        <taxon>Xanthobacteraceae</taxon>
        <taxon>Azorhizobium</taxon>
    </lineage>
</organism>
<dbReference type="AlphaFoldDB" id="A0A917FK01"/>
<dbReference type="EMBL" id="BMCT01000013">
    <property type="protein sequence ID" value="GGF88337.1"/>
    <property type="molecule type" value="Genomic_DNA"/>
</dbReference>
<dbReference type="InterPro" id="IPR038375">
    <property type="entry name" value="NDUFAF7_sf"/>
</dbReference>
<dbReference type="Gene3D" id="3.40.50.12710">
    <property type="match status" value="1"/>
</dbReference>
<proteinExistence type="predicted"/>
<sequence length="367" mass="38918">MTAPLEAELKALIAAEGPISVGRYMALALGHPKHGYYVTRDPLGAKGDFTTAPEISQMFGELIGLWAVATWQQMGAPEAFRLVELGPGRGTLMADALRAAKLLPAFGAAMSLHMVEMSPVLRAKQADNLSAYAPTWHDRLEDMPEGPAIVIANEFFDALPIDQFVRGPQGWHERRVGLDGDDNFVFGIDPRPFPALSALATRFPAPHEGAVLERLESGAVHALAGRLATQGGAALVIDYGHSAHGYGDTLQAMKDHRFVDPLTAPGTADLTAHVDFAALAEIARGDGARAFGPLTQGEFLNRLGLAARAAQLAQNATERQRADITSAQARLAGSGQGEMGSLFKVLALGNATLGPLPGFDRQEEFAA</sequence>
<evidence type="ECO:0000313" key="3">
    <source>
        <dbReference type="EMBL" id="GGF88337.1"/>
    </source>
</evidence>
<evidence type="ECO:0000256" key="2">
    <source>
        <dbReference type="ARBA" id="ARBA00022679"/>
    </source>
</evidence>
<evidence type="ECO:0000313" key="4">
    <source>
        <dbReference type="Proteomes" id="UP000606044"/>
    </source>
</evidence>
<dbReference type="Proteomes" id="UP000606044">
    <property type="component" value="Unassembled WGS sequence"/>
</dbReference>
<dbReference type="RefSeq" id="WP_244644709.1">
    <property type="nucleotide sequence ID" value="NZ_BMCT01000013.1"/>
</dbReference>
<comment type="caution">
    <text evidence="3">The sequence shown here is derived from an EMBL/GenBank/DDBJ whole genome shotgun (WGS) entry which is preliminary data.</text>
</comment>
<protein>
    <submittedName>
        <fullName evidence="3">ATP synthase subunit beta</fullName>
    </submittedName>
</protein>
<keyword evidence="1" id="KW-0489">Methyltransferase</keyword>
<keyword evidence="4" id="KW-1185">Reference proteome</keyword>
<dbReference type="GO" id="GO:0032259">
    <property type="term" value="P:methylation"/>
    <property type="evidence" value="ECO:0007669"/>
    <property type="project" value="UniProtKB-KW"/>
</dbReference>
<name>A0A917FK01_9HYPH</name>
<reference evidence="3" key="1">
    <citation type="journal article" date="2014" name="Int. J. Syst. Evol. Microbiol.">
        <title>Complete genome sequence of Corynebacterium casei LMG S-19264T (=DSM 44701T), isolated from a smear-ripened cheese.</title>
        <authorList>
            <consortium name="US DOE Joint Genome Institute (JGI-PGF)"/>
            <person name="Walter F."/>
            <person name="Albersmeier A."/>
            <person name="Kalinowski J."/>
            <person name="Ruckert C."/>
        </authorList>
    </citation>
    <scope>NUCLEOTIDE SEQUENCE</scope>
    <source>
        <strain evidence="3">CCM 7897</strain>
    </source>
</reference>
<accession>A0A917FK01</accession>
<dbReference type="InterPro" id="IPR003788">
    <property type="entry name" value="NDUFAF7"/>
</dbReference>
<dbReference type="Pfam" id="PF02636">
    <property type="entry name" value="Methyltransf_28"/>
    <property type="match status" value="1"/>
</dbReference>
<reference evidence="3" key="2">
    <citation type="submission" date="2020-09" db="EMBL/GenBank/DDBJ databases">
        <authorList>
            <person name="Sun Q."/>
            <person name="Sedlacek I."/>
        </authorList>
    </citation>
    <scope>NUCLEOTIDE SEQUENCE</scope>
    <source>
        <strain evidence="3">CCM 7897</strain>
    </source>
</reference>
<dbReference type="PANTHER" id="PTHR12049:SF7">
    <property type="entry name" value="PROTEIN ARGININE METHYLTRANSFERASE NDUFAF7, MITOCHONDRIAL"/>
    <property type="match status" value="1"/>
</dbReference>
<dbReference type="PANTHER" id="PTHR12049">
    <property type="entry name" value="PROTEIN ARGININE METHYLTRANSFERASE NDUFAF7, MITOCHONDRIAL"/>
    <property type="match status" value="1"/>
</dbReference>
<evidence type="ECO:0000256" key="1">
    <source>
        <dbReference type="ARBA" id="ARBA00022603"/>
    </source>
</evidence>
<keyword evidence="2" id="KW-0808">Transferase</keyword>
<dbReference type="GO" id="GO:0035243">
    <property type="term" value="F:protein-arginine omega-N symmetric methyltransferase activity"/>
    <property type="evidence" value="ECO:0007669"/>
    <property type="project" value="TreeGrafter"/>
</dbReference>